<reference evidence="7 8" key="1">
    <citation type="submission" date="2016-05" db="EMBL/GenBank/DDBJ databases">
        <title>Genomic and physiological characterization of Planctopirus sp. isolated from fresh water lake.</title>
        <authorList>
            <person name="Subhash Y."/>
            <person name="Ramana C."/>
        </authorList>
    </citation>
    <scope>NUCLEOTIDE SEQUENCE [LARGE SCALE GENOMIC DNA]</scope>
    <source>
        <strain evidence="7 8">JC280</strain>
    </source>
</reference>
<feature type="transmembrane region" description="Helical" evidence="6">
    <location>
        <begin position="446"/>
        <end position="473"/>
    </location>
</feature>
<sequence>MLDSAVRVLARGSIGFDSRSGAGISGEHGSEFQADNPVQVKDFCEMAVQSLKSNVLFTWLAHLAALVTGFFLMPYVMHVLGDASYGQWVFINSFVAYGGLLYMGMGETICRYVAKYHSEGNTKGLNEVVTIVASVYSLGAAFAFLLSVGIALLLPWMSPWKGQELLEIQLVVVILGLNLAMSLLGSIFGGVLMGVRRFDLERTVGIVFDLVRVALIFVFLHREWGLLTMALIYMIITILENSAFMYLSWKALPELQIRLSHWKYSVLKECTSFSSMALLNNFAQSLIYATDSIVIGFLMGAEAIVPYYIALRLVQFIRQPIEKVAFICMPTAGAMQSSADRGKLHKLFLQAIGITFLLAAGINLGAYFFGGDLITLWVGAGYEESHRLLVILLAATVVTLPCNLLRSFLLAQGTIRFPAMIYFAEAIANLVISLGLGFMLGRVGVAIGTLVPAVILEAGVLLPFGLSILGISGWRLMNDAIRPQLVPLAALAGYCLLISPQPWAHGSWLALVGVSAGGGAVLGVAWLLVHNPPGNWWPGLMRRQEA</sequence>
<feature type="transmembrane region" description="Helical" evidence="6">
    <location>
        <begin position="89"/>
        <end position="114"/>
    </location>
</feature>
<feature type="transmembrane region" description="Helical" evidence="6">
    <location>
        <begin position="56"/>
        <end position="77"/>
    </location>
</feature>
<dbReference type="Proteomes" id="UP000094828">
    <property type="component" value="Unassembled WGS sequence"/>
</dbReference>
<feature type="transmembrane region" description="Helical" evidence="6">
    <location>
        <begin position="135"/>
        <end position="156"/>
    </location>
</feature>
<evidence type="ECO:0000313" key="8">
    <source>
        <dbReference type="Proteomes" id="UP000094828"/>
    </source>
</evidence>
<evidence type="ECO:0008006" key="9">
    <source>
        <dbReference type="Google" id="ProtNLM"/>
    </source>
</evidence>
<evidence type="ECO:0000256" key="4">
    <source>
        <dbReference type="ARBA" id="ARBA00022989"/>
    </source>
</evidence>
<keyword evidence="5 6" id="KW-0472">Membrane</keyword>
<evidence type="ECO:0000256" key="6">
    <source>
        <dbReference type="SAM" id="Phobius"/>
    </source>
</evidence>
<dbReference type="PANTHER" id="PTHR30250:SF26">
    <property type="entry name" value="PSMA PROTEIN"/>
    <property type="match status" value="1"/>
</dbReference>
<proteinExistence type="predicted"/>
<keyword evidence="8" id="KW-1185">Reference proteome</keyword>
<feature type="transmembrane region" description="Helical" evidence="6">
    <location>
        <begin position="485"/>
        <end position="503"/>
    </location>
</feature>
<dbReference type="STRING" id="1841610.A6X21_01755"/>
<comment type="caution">
    <text evidence="7">The sequence shown here is derived from an EMBL/GenBank/DDBJ whole genome shotgun (WGS) entry which is preliminary data.</text>
</comment>
<feature type="transmembrane region" description="Helical" evidence="6">
    <location>
        <begin position="509"/>
        <end position="529"/>
    </location>
</feature>
<organism evidence="7 8">
    <name type="scientific">Planctopirus hydrillae</name>
    <dbReference type="NCBI Taxonomy" id="1841610"/>
    <lineage>
        <taxon>Bacteria</taxon>
        <taxon>Pseudomonadati</taxon>
        <taxon>Planctomycetota</taxon>
        <taxon>Planctomycetia</taxon>
        <taxon>Planctomycetales</taxon>
        <taxon>Planctomycetaceae</taxon>
        <taxon>Planctopirus</taxon>
    </lineage>
</organism>
<evidence type="ECO:0000256" key="2">
    <source>
        <dbReference type="ARBA" id="ARBA00022475"/>
    </source>
</evidence>
<accession>A0A1C3EUR3</accession>
<protein>
    <recommendedName>
        <fullName evidence="9">Polysaccharide biosynthesis protein C-terminal domain-containing protein</fullName>
    </recommendedName>
</protein>
<evidence type="ECO:0000256" key="3">
    <source>
        <dbReference type="ARBA" id="ARBA00022692"/>
    </source>
</evidence>
<feature type="transmembrane region" description="Helical" evidence="6">
    <location>
        <begin position="347"/>
        <end position="369"/>
    </location>
</feature>
<evidence type="ECO:0000256" key="5">
    <source>
        <dbReference type="ARBA" id="ARBA00023136"/>
    </source>
</evidence>
<feature type="transmembrane region" description="Helical" evidence="6">
    <location>
        <begin position="293"/>
        <end position="314"/>
    </location>
</feature>
<dbReference type="EMBL" id="LYDR01000001">
    <property type="protein sequence ID" value="ODA36823.1"/>
    <property type="molecule type" value="Genomic_DNA"/>
</dbReference>
<feature type="transmembrane region" description="Helical" evidence="6">
    <location>
        <begin position="389"/>
        <end position="409"/>
    </location>
</feature>
<evidence type="ECO:0000313" key="7">
    <source>
        <dbReference type="EMBL" id="ODA36823.1"/>
    </source>
</evidence>
<gene>
    <name evidence="7" type="ORF">A6X21_01755</name>
</gene>
<dbReference type="PANTHER" id="PTHR30250">
    <property type="entry name" value="PST FAMILY PREDICTED COLANIC ACID TRANSPORTER"/>
    <property type="match status" value="1"/>
</dbReference>
<comment type="subcellular location">
    <subcellularLocation>
        <location evidence="1">Cell membrane</location>
        <topology evidence="1">Multi-pass membrane protein</topology>
    </subcellularLocation>
</comment>
<evidence type="ECO:0000256" key="1">
    <source>
        <dbReference type="ARBA" id="ARBA00004651"/>
    </source>
</evidence>
<keyword evidence="4 6" id="KW-1133">Transmembrane helix</keyword>
<name>A0A1C3EUR3_9PLAN</name>
<dbReference type="AlphaFoldDB" id="A0A1C3EUR3"/>
<feature type="transmembrane region" description="Helical" evidence="6">
    <location>
        <begin position="226"/>
        <end position="249"/>
    </location>
</feature>
<dbReference type="InterPro" id="IPR050833">
    <property type="entry name" value="Poly_Biosynth_Transport"/>
</dbReference>
<dbReference type="GO" id="GO:0005886">
    <property type="term" value="C:plasma membrane"/>
    <property type="evidence" value="ECO:0007669"/>
    <property type="project" value="UniProtKB-SubCell"/>
</dbReference>
<keyword evidence="2" id="KW-1003">Cell membrane</keyword>
<dbReference type="Pfam" id="PF13440">
    <property type="entry name" value="Polysacc_synt_3"/>
    <property type="match status" value="1"/>
</dbReference>
<feature type="transmembrane region" description="Helical" evidence="6">
    <location>
        <begin position="421"/>
        <end position="440"/>
    </location>
</feature>
<keyword evidence="3 6" id="KW-0812">Transmembrane</keyword>
<feature type="transmembrane region" description="Helical" evidence="6">
    <location>
        <begin position="168"/>
        <end position="191"/>
    </location>
</feature>